<feature type="region of interest" description="Disordered" evidence="1">
    <location>
        <begin position="1"/>
        <end position="25"/>
    </location>
</feature>
<reference evidence="2 3" key="1">
    <citation type="journal article" date="2021" name="Elife">
        <title>Chloroplast acquisition without the gene transfer in kleptoplastic sea slugs, Plakobranchus ocellatus.</title>
        <authorList>
            <person name="Maeda T."/>
            <person name="Takahashi S."/>
            <person name="Yoshida T."/>
            <person name="Shimamura S."/>
            <person name="Takaki Y."/>
            <person name="Nagai Y."/>
            <person name="Toyoda A."/>
            <person name="Suzuki Y."/>
            <person name="Arimoto A."/>
            <person name="Ishii H."/>
            <person name="Satoh N."/>
            <person name="Nishiyama T."/>
            <person name="Hasebe M."/>
            <person name="Maruyama T."/>
            <person name="Minagawa J."/>
            <person name="Obokata J."/>
            <person name="Shigenobu S."/>
        </authorList>
    </citation>
    <scope>NUCLEOTIDE SEQUENCE [LARGE SCALE GENOMIC DNA]</scope>
</reference>
<proteinExistence type="predicted"/>
<accession>A0AAV4GTC2</accession>
<sequence length="88" mass="10107">MEMAMDWRRSEKAKQQHNKSGAKLKPTANMKLRKVFDCVMKRNRIRCIKHRDMIVTGIMTDAVEDHFGTASIGGRPITTLWFANDIDG</sequence>
<keyword evidence="3" id="KW-1185">Reference proteome</keyword>
<dbReference type="AlphaFoldDB" id="A0AAV4GTC2"/>
<evidence type="ECO:0000256" key="1">
    <source>
        <dbReference type="SAM" id="MobiDB-lite"/>
    </source>
</evidence>
<gene>
    <name evidence="2" type="ORF">ElyMa_002508400</name>
</gene>
<dbReference type="EMBL" id="BMAT01005133">
    <property type="protein sequence ID" value="GFR88065.1"/>
    <property type="molecule type" value="Genomic_DNA"/>
</dbReference>
<evidence type="ECO:0000313" key="3">
    <source>
        <dbReference type="Proteomes" id="UP000762676"/>
    </source>
</evidence>
<comment type="caution">
    <text evidence="2">The sequence shown here is derived from an EMBL/GenBank/DDBJ whole genome shotgun (WGS) entry which is preliminary data.</text>
</comment>
<evidence type="ECO:0000313" key="2">
    <source>
        <dbReference type="EMBL" id="GFR88065.1"/>
    </source>
</evidence>
<dbReference type="Proteomes" id="UP000762676">
    <property type="component" value="Unassembled WGS sequence"/>
</dbReference>
<protein>
    <submittedName>
        <fullName evidence="2">Uncharacterized protein</fullName>
    </submittedName>
</protein>
<name>A0AAV4GTC2_9GAST</name>
<feature type="compositionally biased region" description="Basic and acidic residues" evidence="1">
    <location>
        <begin position="1"/>
        <end position="14"/>
    </location>
</feature>
<organism evidence="2 3">
    <name type="scientific">Elysia marginata</name>
    <dbReference type="NCBI Taxonomy" id="1093978"/>
    <lineage>
        <taxon>Eukaryota</taxon>
        <taxon>Metazoa</taxon>
        <taxon>Spiralia</taxon>
        <taxon>Lophotrochozoa</taxon>
        <taxon>Mollusca</taxon>
        <taxon>Gastropoda</taxon>
        <taxon>Heterobranchia</taxon>
        <taxon>Euthyneura</taxon>
        <taxon>Panpulmonata</taxon>
        <taxon>Sacoglossa</taxon>
        <taxon>Placobranchoidea</taxon>
        <taxon>Plakobranchidae</taxon>
        <taxon>Elysia</taxon>
    </lineage>
</organism>